<dbReference type="GeneID" id="24851590"/>
<name>A0A0E3PWF6_METMZ</name>
<gene>
    <name evidence="1" type="ORF">MSMAW_1873</name>
</gene>
<sequence length="129" mass="14652">MVEEVETEESGLKALVQYKYVNLSPRIAKLSAILAQPNTPGITHANLQVHGKLVELMLAAYPNQEFQQLTARVFQKYVSGQQITGKKFRTRLSQRSTKERATRPAKDTLYVWNVVTRALIRAKLLVLKD</sequence>
<dbReference type="EMBL" id="CP009509">
    <property type="protein sequence ID" value="AKB40864.1"/>
    <property type="molecule type" value="Genomic_DNA"/>
</dbReference>
<dbReference type="RefSeq" id="WP_048052938.1">
    <property type="nucleotide sequence ID" value="NZ_CP009509.1"/>
</dbReference>
<dbReference type="PATRIC" id="fig|1434117.4.peg.2387"/>
<evidence type="ECO:0000313" key="1">
    <source>
        <dbReference type="EMBL" id="AKB40864.1"/>
    </source>
</evidence>
<dbReference type="AlphaFoldDB" id="A0A0E3PWF6"/>
<proteinExistence type="predicted"/>
<accession>A0A0E3PWF6</accession>
<organism evidence="1 2">
    <name type="scientific">Methanosarcina mazei WWM610</name>
    <dbReference type="NCBI Taxonomy" id="1434117"/>
    <lineage>
        <taxon>Archaea</taxon>
        <taxon>Methanobacteriati</taxon>
        <taxon>Methanobacteriota</taxon>
        <taxon>Stenosarchaea group</taxon>
        <taxon>Methanomicrobia</taxon>
        <taxon>Methanosarcinales</taxon>
        <taxon>Methanosarcinaceae</taxon>
        <taxon>Methanosarcina</taxon>
    </lineage>
</organism>
<evidence type="ECO:0000313" key="2">
    <source>
        <dbReference type="Proteomes" id="UP000033058"/>
    </source>
</evidence>
<protein>
    <submittedName>
        <fullName evidence="1">Uncharacterized protein</fullName>
    </submittedName>
</protein>
<dbReference type="HOGENOM" id="CLU_1943873_0_0_2"/>
<reference evidence="1 2" key="1">
    <citation type="submission" date="2014-07" db="EMBL/GenBank/DDBJ databases">
        <title>Methanogenic archaea and the global carbon cycle.</title>
        <authorList>
            <person name="Henriksen J.R."/>
            <person name="Luke J."/>
            <person name="Reinhart S."/>
            <person name="Benedict M.N."/>
            <person name="Youngblut N.D."/>
            <person name="Metcalf M.E."/>
            <person name="Whitaker R.J."/>
            <person name="Metcalf W.W."/>
        </authorList>
    </citation>
    <scope>NUCLEOTIDE SEQUENCE [LARGE SCALE GENOMIC DNA]</scope>
    <source>
        <strain evidence="1 2">WWM610</strain>
    </source>
</reference>
<dbReference type="Proteomes" id="UP000033058">
    <property type="component" value="Chromosome"/>
</dbReference>